<proteinExistence type="predicted"/>
<keyword evidence="4" id="KW-0804">Transcription</keyword>
<evidence type="ECO:0000256" key="1">
    <source>
        <dbReference type="ARBA" id="ARBA00023015"/>
    </source>
</evidence>
<protein>
    <submittedName>
        <fullName evidence="6">AraC family transcriptional regulator</fullName>
    </submittedName>
</protein>
<dbReference type="InterPro" id="IPR018060">
    <property type="entry name" value="HTH_AraC"/>
</dbReference>
<dbReference type="PANTHER" id="PTHR46796">
    <property type="entry name" value="HTH-TYPE TRANSCRIPTIONAL ACTIVATOR RHAS-RELATED"/>
    <property type="match status" value="1"/>
</dbReference>
<dbReference type="PANTHER" id="PTHR46796:SF6">
    <property type="entry name" value="ARAC SUBFAMILY"/>
    <property type="match status" value="1"/>
</dbReference>
<dbReference type="GO" id="GO:0003700">
    <property type="term" value="F:DNA-binding transcription factor activity"/>
    <property type="evidence" value="ECO:0007669"/>
    <property type="project" value="InterPro"/>
</dbReference>
<dbReference type="PRINTS" id="PR00032">
    <property type="entry name" value="HTHARAC"/>
</dbReference>
<keyword evidence="2" id="KW-0238">DNA-binding</keyword>
<dbReference type="InterPro" id="IPR050204">
    <property type="entry name" value="AraC_XylS_family_regulators"/>
</dbReference>
<keyword evidence="3" id="KW-0010">Activator</keyword>
<dbReference type="Proteomes" id="UP000216429">
    <property type="component" value="Unassembled WGS sequence"/>
</dbReference>
<dbReference type="SMART" id="SM00342">
    <property type="entry name" value="HTH_ARAC"/>
    <property type="match status" value="1"/>
</dbReference>
<comment type="caution">
    <text evidence="6">The sequence shown here is derived from an EMBL/GenBank/DDBJ whole genome shotgun (WGS) entry which is preliminary data.</text>
</comment>
<keyword evidence="7" id="KW-1185">Reference proteome</keyword>
<dbReference type="InterPro" id="IPR003313">
    <property type="entry name" value="AraC-bd"/>
</dbReference>
<dbReference type="OrthoDB" id="1050625at2"/>
<organism evidence="6 7">
    <name type="scientific">Bordetella genomosp. 12</name>
    <dbReference type="NCBI Taxonomy" id="463035"/>
    <lineage>
        <taxon>Bacteria</taxon>
        <taxon>Pseudomonadati</taxon>
        <taxon>Pseudomonadota</taxon>
        <taxon>Betaproteobacteria</taxon>
        <taxon>Burkholderiales</taxon>
        <taxon>Alcaligenaceae</taxon>
        <taxon>Bordetella</taxon>
    </lineage>
</organism>
<gene>
    <name evidence="6" type="ORF">CAL22_10275</name>
</gene>
<dbReference type="EMBL" id="NEVU01000002">
    <property type="protein sequence ID" value="OZI74822.1"/>
    <property type="molecule type" value="Genomic_DNA"/>
</dbReference>
<name>A0A261VMV7_9BORD</name>
<dbReference type="RefSeq" id="WP_094812812.1">
    <property type="nucleotide sequence ID" value="NZ_NEVU01000002.1"/>
</dbReference>
<dbReference type="GO" id="GO:0043565">
    <property type="term" value="F:sequence-specific DNA binding"/>
    <property type="evidence" value="ECO:0007669"/>
    <property type="project" value="InterPro"/>
</dbReference>
<dbReference type="SUPFAM" id="SSF46689">
    <property type="entry name" value="Homeodomain-like"/>
    <property type="match status" value="1"/>
</dbReference>
<dbReference type="Gene3D" id="1.10.10.60">
    <property type="entry name" value="Homeodomain-like"/>
    <property type="match status" value="1"/>
</dbReference>
<accession>A0A261VMV7</accession>
<dbReference type="SUPFAM" id="SSF51215">
    <property type="entry name" value="Regulatory protein AraC"/>
    <property type="match status" value="1"/>
</dbReference>
<keyword evidence="1" id="KW-0805">Transcription regulation</keyword>
<evidence type="ECO:0000256" key="2">
    <source>
        <dbReference type="ARBA" id="ARBA00023125"/>
    </source>
</evidence>
<evidence type="ECO:0000256" key="4">
    <source>
        <dbReference type="ARBA" id="ARBA00023163"/>
    </source>
</evidence>
<feature type="domain" description="HTH araC/xylS-type" evidence="5">
    <location>
        <begin position="195"/>
        <end position="294"/>
    </location>
</feature>
<evidence type="ECO:0000313" key="7">
    <source>
        <dbReference type="Proteomes" id="UP000216429"/>
    </source>
</evidence>
<dbReference type="InterPro" id="IPR037923">
    <property type="entry name" value="HTH-like"/>
</dbReference>
<evidence type="ECO:0000259" key="5">
    <source>
        <dbReference type="PROSITE" id="PS01124"/>
    </source>
</evidence>
<dbReference type="AlphaFoldDB" id="A0A261VMV7"/>
<dbReference type="InterPro" id="IPR020449">
    <property type="entry name" value="Tscrpt_reg_AraC-type_HTH"/>
</dbReference>
<dbReference type="Pfam" id="PF12833">
    <property type="entry name" value="HTH_18"/>
    <property type="match status" value="1"/>
</dbReference>
<dbReference type="InterPro" id="IPR018062">
    <property type="entry name" value="HTH_AraC-typ_CS"/>
</dbReference>
<dbReference type="InterPro" id="IPR009057">
    <property type="entry name" value="Homeodomain-like_sf"/>
</dbReference>
<evidence type="ECO:0000313" key="6">
    <source>
        <dbReference type="EMBL" id="OZI74822.1"/>
    </source>
</evidence>
<sequence>MKSRSKSVRTYGMRERSDRLDFYIRTQDARPPLEEMHRHDYFQIQINLGGDTVQQIGGATRPFPTGTIAFILPHRLHRIPHPPDGRFMVINVSQDFLLPGLQCDPLDLEDVPLSQAPELAPFRFQENLDFQVPAEELPALEALLARMLQVDRERGFGSAAVLRGCLLQLIGQACMRQAEALQAGLPRHGRRQALARVSAHIDARLDQADLSLNSAAAAAFLSPSHLAHLLRKTLDRSFTEWVLERRMTRAKSLLLTSDKRIGEVAHACGFADEAYFSRRFRQAVGMSPRQFRQQ</sequence>
<dbReference type="PROSITE" id="PS00041">
    <property type="entry name" value="HTH_ARAC_FAMILY_1"/>
    <property type="match status" value="1"/>
</dbReference>
<dbReference type="Pfam" id="PF02311">
    <property type="entry name" value="AraC_binding"/>
    <property type="match status" value="1"/>
</dbReference>
<dbReference type="PROSITE" id="PS01124">
    <property type="entry name" value="HTH_ARAC_FAMILY_2"/>
    <property type="match status" value="1"/>
</dbReference>
<reference evidence="7" key="1">
    <citation type="submission" date="2017-05" db="EMBL/GenBank/DDBJ databases">
        <title>Complete and WGS of Bordetella genogroups.</title>
        <authorList>
            <person name="Spilker T."/>
            <person name="Lipuma J."/>
        </authorList>
    </citation>
    <scope>NUCLEOTIDE SEQUENCE [LARGE SCALE GENOMIC DNA]</scope>
    <source>
        <strain evidence="7">AU6712</strain>
    </source>
</reference>
<evidence type="ECO:0000256" key="3">
    <source>
        <dbReference type="ARBA" id="ARBA00023159"/>
    </source>
</evidence>